<dbReference type="EMBL" id="BGPR01000491">
    <property type="protein sequence ID" value="GBM23054.1"/>
    <property type="molecule type" value="Genomic_DNA"/>
</dbReference>
<comment type="caution">
    <text evidence="1">The sequence shown here is derived from an EMBL/GenBank/DDBJ whole genome shotgun (WGS) entry which is preliminary data.</text>
</comment>
<proteinExistence type="predicted"/>
<evidence type="ECO:0000313" key="2">
    <source>
        <dbReference type="Proteomes" id="UP000499080"/>
    </source>
</evidence>
<gene>
    <name evidence="1" type="ORF">AVEN_67031_1</name>
</gene>
<organism evidence="1 2">
    <name type="scientific">Araneus ventricosus</name>
    <name type="common">Orbweaver spider</name>
    <name type="synonym">Epeira ventricosa</name>
    <dbReference type="NCBI Taxonomy" id="182803"/>
    <lineage>
        <taxon>Eukaryota</taxon>
        <taxon>Metazoa</taxon>
        <taxon>Ecdysozoa</taxon>
        <taxon>Arthropoda</taxon>
        <taxon>Chelicerata</taxon>
        <taxon>Arachnida</taxon>
        <taxon>Araneae</taxon>
        <taxon>Araneomorphae</taxon>
        <taxon>Entelegynae</taxon>
        <taxon>Araneoidea</taxon>
        <taxon>Araneidae</taxon>
        <taxon>Araneus</taxon>
    </lineage>
</organism>
<dbReference type="Proteomes" id="UP000499080">
    <property type="component" value="Unassembled WGS sequence"/>
</dbReference>
<dbReference type="AlphaFoldDB" id="A0A4Y2E5A9"/>
<accession>A0A4Y2E5A9</accession>
<name>A0A4Y2E5A9_ARAVE</name>
<keyword evidence="2" id="KW-1185">Reference proteome</keyword>
<sequence length="133" mass="15240">MFIGAKAKFGYPAPYHLTLRVRGKCCAILDQASNHYLLSCKTYVDKRAKHLAVCRADTQAFPFLVALQYRQKNARHRNTRWKVFFSATKCLQDTKMVKHATDWDLDENSMDKITDNCATNASTSRLHGQEVLI</sequence>
<protein>
    <submittedName>
        <fullName evidence="1">Uncharacterized protein</fullName>
    </submittedName>
</protein>
<evidence type="ECO:0000313" key="1">
    <source>
        <dbReference type="EMBL" id="GBM23054.1"/>
    </source>
</evidence>
<reference evidence="1 2" key="1">
    <citation type="journal article" date="2019" name="Sci. Rep.">
        <title>Orb-weaving spider Araneus ventricosus genome elucidates the spidroin gene catalogue.</title>
        <authorList>
            <person name="Kono N."/>
            <person name="Nakamura H."/>
            <person name="Ohtoshi R."/>
            <person name="Moran D.A.P."/>
            <person name="Shinohara A."/>
            <person name="Yoshida Y."/>
            <person name="Fujiwara M."/>
            <person name="Mori M."/>
            <person name="Tomita M."/>
            <person name="Arakawa K."/>
        </authorList>
    </citation>
    <scope>NUCLEOTIDE SEQUENCE [LARGE SCALE GENOMIC DNA]</scope>
</reference>